<proteinExistence type="predicted"/>
<dbReference type="PRINTS" id="PR00344">
    <property type="entry name" value="BCTRLSENSOR"/>
</dbReference>
<evidence type="ECO:0000256" key="10">
    <source>
        <dbReference type="ARBA" id="ARBA00023012"/>
    </source>
</evidence>
<name>A0A1H8NQ91_9RHOB</name>
<dbReference type="STRING" id="1077947.SAMN05216227_10952"/>
<evidence type="ECO:0000256" key="6">
    <source>
        <dbReference type="ARBA" id="ARBA00022679"/>
    </source>
</evidence>
<keyword evidence="6" id="KW-0808">Transferase</keyword>
<dbReference type="Gene3D" id="1.10.287.130">
    <property type="match status" value="1"/>
</dbReference>
<reference evidence="14 15" key="1">
    <citation type="submission" date="2016-10" db="EMBL/GenBank/DDBJ databases">
        <authorList>
            <person name="de Groot N.N."/>
        </authorList>
    </citation>
    <scope>NUCLEOTIDE SEQUENCE [LARGE SCALE GENOMIC DNA]</scope>
    <source>
        <strain evidence="14 15">CGMCC 1.10836</strain>
    </source>
</reference>
<accession>A0A1H8NQ91</accession>
<evidence type="ECO:0000313" key="14">
    <source>
        <dbReference type="EMBL" id="SEO31747.1"/>
    </source>
</evidence>
<keyword evidence="15" id="KW-1185">Reference proteome</keyword>
<comment type="subcellular location">
    <subcellularLocation>
        <location evidence="2">Cell membrane</location>
    </subcellularLocation>
</comment>
<evidence type="ECO:0000256" key="7">
    <source>
        <dbReference type="ARBA" id="ARBA00022741"/>
    </source>
</evidence>
<evidence type="ECO:0000256" key="3">
    <source>
        <dbReference type="ARBA" id="ARBA00012438"/>
    </source>
</evidence>
<dbReference type="InterPro" id="IPR004358">
    <property type="entry name" value="Sig_transdc_His_kin-like_C"/>
</dbReference>
<keyword evidence="12" id="KW-1133">Transmembrane helix</keyword>
<dbReference type="InterPro" id="IPR036890">
    <property type="entry name" value="HATPase_C_sf"/>
</dbReference>
<dbReference type="InterPro" id="IPR050736">
    <property type="entry name" value="Sensor_HK_Regulatory"/>
</dbReference>
<evidence type="ECO:0000256" key="1">
    <source>
        <dbReference type="ARBA" id="ARBA00000085"/>
    </source>
</evidence>
<evidence type="ECO:0000256" key="11">
    <source>
        <dbReference type="ARBA" id="ARBA00023136"/>
    </source>
</evidence>
<dbReference type="InterPro" id="IPR003661">
    <property type="entry name" value="HisK_dim/P_dom"/>
</dbReference>
<keyword evidence="12" id="KW-0812">Transmembrane</keyword>
<keyword evidence="11 12" id="KW-0472">Membrane</keyword>
<evidence type="ECO:0000259" key="13">
    <source>
        <dbReference type="PROSITE" id="PS50109"/>
    </source>
</evidence>
<evidence type="ECO:0000256" key="9">
    <source>
        <dbReference type="ARBA" id="ARBA00022840"/>
    </source>
</evidence>
<dbReference type="Gene3D" id="3.30.565.10">
    <property type="entry name" value="Histidine kinase-like ATPase, C-terminal domain"/>
    <property type="match status" value="1"/>
</dbReference>
<keyword evidence="9" id="KW-0067">ATP-binding</keyword>
<dbReference type="Pfam" id="PF00512">
    <property type="entry name" value="HisKA"/>
    <property type="match status" value="1"/>
</dbReference>
<keyword evidence="7" id="KW-0547">Nucleotide-binding</keyword>
<protein>
    <recommendedName>
        <fullName evidence="3">histidine kinase</fullName>
        <ecNumber evidence="3">2.7.13.3</ecNumber>
    </recommendedName>
</protein>
<organism evidence="14 15">
    <name type="scientific">Pseudorhodobacter antarcticus</name>
    <dbReference type="NCBI Taxonomy" id="1077947"/>
    <lineage>
        <taxon>Bacteria</taxon>
        <taxon>Pseudomonadati</taxon>
        <taxon>Pseudomonadota</taxon>
        <taxon>Alphaproteobacteria</taxon>
        <taxon>Rhodobacterales</taxon>
        <taxon>Paracoccaceae</taxon>
        <taxon>Pseudorhodobacter</taxon>
    </lineage>
</organism>
<evidence type="ECO:0000256" key="5">
    <source>
        <dbReference type="ARBA" id="ARBA00022553"/>
    </source>
</evidence>
<feature type="domain" description="Histidine kinase" evidence="13">
    <location>
        <begin position="229"/>
        <end position="448"/>
    </location>
</feature>
<dbReference type="GO" id="GO:0000155">
    <property type="term" value="F:phosphorelay sensor kinase activity"/>
    <property type="evidence" value="ECO:0007669"/>
    <property type="project" value="InterPro"/>
</dbReference>
<dbReference type="SMART" id="SM00388">
    <property type="entry name" value="HisKA"/>
    <property type="match status" value="1"/>
</dbReference>
<feature type="transmembrane region" description="Helical" evidence="12">
    <location>
        <begin position="7"/>
        <end position="27"/>
    </location>
</feature>
<evidence type="ECO:0000256" key="4">
    <source>
        <dbReference type="ARBA" id="ARBA00022475"/>
    </source>
</evidence>
<keyword evidence="4" id="KW-1003">Cell membrane</keyword>
<evidence type="ECO:0000256" key="8">
    <source>
        <dbReference type="ARBA" id="ARBA00022777"/>
    </source>
</evidence>
<dbReference type="SMART" id="SM00387">
    <property type="entry name" value="HATPase_c"/>
    <property type="match status" value="1"/>
</dbReference>
<gene>
    <name evidence="14" type="ORF">SAMN05216227_10952</name>
</gene>
<dbReference type="EMBL" id="FOCO01000095">
    <property type="protein sequence ID" value="SEO31747.1"/>
    <property type="molecule type" value="Genomic_DNA"/>
</dbReference>
<dbReference type="InterPro" id="IPR005467">
    <property type="entry name" value="His_kinase_dom"/>
</dbReference>
<dbReference type="SUPFAM" id="SSF47384">
    <property type="entry name" value="Homodimeric domain of signal transducing histidine kinase"/>
    <property type="match status" value="1"/>
</dbReference>
<dbReference type="SUPFAM" id="SSF55874">
    <property type="entry name" value="ATPase domain of HSP90 chaperone/DNA topoisomerase II/histidine kinase"/>
    <property type="match status" value="1"/>
</dbReference>
<keyword evidence="10" id="KW-0902">Two-component regulatory system</keyword>
<comment type="catalytic activity">
    <reaction evidence="1">
        <text>ATP + protein L-histidine = ADP + protein N-phospho-L-histidine.</text>
        <dbReference type="EC" id="2.7.13.3"/>
    </reaction>
</comment>
<dbReference type="PROSITE" id="PS50109">
    <property type="entry name" value="HIS_KIN"/>
    <property type="match status" value="1"/>
</dbReference>
<dbReference type="PANTHER" id="PTHR43711">
    <property type="entry name" value="TWO-COMPONENT HISTIDINE KINASE"/>
    <property type="match status" value="1"/>
</dbReference>
<feature type="transmembrane region" description="Helical" evidence="12">
    <location>
        <begin position="175"/>
        <end position="196"/>
    </location>
</feature>
<dbReference type="PANTHER" id="PTHR43711:SF1">
    <property type="entry name" value="HISTIDINE KINASE 1"/>
    <property type="match status" value="1"/>
</dbReference>
<dbReference type="InterPro" id="IPR003594">
    <property type="entry name" value="HATPase_dom"/>
</dbReference>
<dbReference type="Pfam" id="PF02518">
    <property type="entry name" value="HATPase_c"/>
    <property type="match status" value="1"/>
</dbReference>
<dbReference type="GO" id="GO:0005524">
    <property type="term" value="F:ATP binding"/>
    <property type="evidence" value="ECO:0007669"/>
    <property type="project" value="UniProtKB-KW"/>
</dbReference>
<keyword evidence="5" id="KW-0597">Phosphoprotein</keyword>
<keyword evidence="8 14" id="KW-0418">Kinase</keyword>
<evidence type="ECO:0000256" key="2">
    <source>
        <dbReference type="ARBA" id="ARBA00004236"/>
    </source>
</evidence>
<dbReference type="EC" id="2.7.13.3" evidence="3"/>
<dbReference type="FunFam" id="3.30.565.10:FF:000023">
    <property type="entry name" value="PAS domain-containing sensor histidine kinase"/>
    <property type="match status" value="1"/>
</dbReference>
<evidence type="ECO:0000256" key="12">
    <source>
        <dbReference type="SAM" id="Phobius"/>
    </source>
</evidence>
<dbReference type="Proteomes" id="UP000183002">
    <property type="component" value="Unassembled WGS sequence"/>
</dbReference>
<evidence type="ECO:0000313" key="15">
    <source>
        <dbReference type="Proteomes" id="UP000183002"/>
    </source>
</evidence>
<dbReference type="InterPro" id="IPR036097">
    <property type="entry name" value="HisK_dim/P_sf"/>
</dbReference>
<dbReference type="AlphaFoldDB" id="A0A1H8NQ91"/>
<dbReference type="GO" id="GO:0005886">
    <property type="term" value="C:plasma membrane"/>
    <property type="evidence" value="ECO:0007669"/>
    <property type="project" value="UniProtKB-SubCell"/>
</dbReference>
<dbReference type="CDD" id="cd00082">
    <property type="entry name" value="HisKA"/>
    <property type="match status" value="1"/>
</dbReference>
<sequence length="454" mass="49344">MKQSMRFFGWISGSVIFIVVLFTALTLQTLQSSLRNIQTIERGQTAWVVSRIEFEYIRLNRAIPEFMLGLAKADDVRQRFDILWSRVNVVTTGATAARLAELNLDTSAVTRLRNILLETNAAVETLEDGDLQSAIALRDASAVLNSDIRELTLNVRKASSDQALRTRQSLVRISLLANLMALLTGLTLIITIFLIAMDSRHNRKISEGNMLLLIASNASTEAKTQFISVVNHELRTPLTSISGALSLIRGGAAGEINQKVSQLLEIASRNCDTLTALIGDLLEIDKAQAGKLALTMSVTNVTELVCNSIVANLAYAEKHGIRLVQLPNEQDCYAQVDGVRIMQVIANLLSNAIKFSEAGSEVQVSIHSEVDRLFIVVRDEGIGIPEASLDTIFERFHQVDGKTDRKVGGTGLGLSIARGIVESHGGSLTVSSELGSGSSFKVQLVKAYPALSDN</sequence>